<organism evidence="3 4">
    <name type="scientific">Hyphococcus lacteus</name>
    <dbReference type="NCBI Taxonomy" id="3143536"/>
    <lineage>
        <taxon>Bacteria</taxon>
        <taxon>Pseudomonadati</taxon>
        <taxon>Pseudomonadota</taxon>
        <taxon>Alphaproteobacteria</taxon>
        <taxon>Parvularculales</taxon>
        <taxon>Parvularculaceae</taxon>
        <taxon>Hyphococcus</taxon>
    </lineage>
</organism>
<keyword evidence="1 3" id="KW-0808">Transferase</keyword>
<dbReference type="RefSeq" id="WP_369314504.1">
    <property type="nucleotide sequence ID" value="NZ_JBEHZE010000001.1"/>
</dbReference>
<dbReference type="Proteomes" id="UP001560685">
    <property type="component" value="Unassembled WGS sequence"/>
</dbReference>
<dbReference type="PANTHER" id="PTHR48207:SF4">
    <property type="entry name" value="BLL6097 PROTEIN"/>
    <property type="match status" value="1"/>
</dbReference>
<evidence type="ECO:0000256" key="2">
    <source>
        <dbReference type="SAM" id="MobiDB-lite"/>
    </source>
</evidence>
<proteinExistence type="predicted"/>
<keyword evidence="4" id="KW-1185">Reference proteome</keyword>
<evidence type="ECO:0000256" key="1">
    <source>
        <dbReference type="ARBA" id="ARBA00022679"/>
    </source>
</evidence>
<evidence type="ECO:0000313" key="3">
    <source>
        <dbReference type="EMBL" id="MEX6634524.1"/>
    </source>
</evidence>
<comment type="caution">
    <text evidence="3">The sequence shown here is derived from an EMBL/GenBank/DDBJ whole genome shotgun (WGS) entry which is preliminary data.</text>
</comment>
<name>A0ABV3Z6U2_9PROT</name>
<reference evidence="3 4" key="1">
    <citation type="submission" date="2024-05" db="EMBL/GenBank/DDBJ databases">
        <title>Three bacterial strains, DH-69, EH-24, and ECK-19 isolated from coastal sediments.</title>
        <authorList>
            <person name="Ye Y.-Q."/>
            <person name="Du Z.-J."/>
        </authorList>
    </citation>
    <scope>NUCLEOTIDE SEQUENCE [LARGE SCALE GENOMIC DNA]</scope>
    <source>
        <strain evidence="3 4">ECK-19</strain>
    </source>
</reference>
<protein>
    <submittedName>
        <fullName evidence="3">CoA transferase</fullName>
        <ecNumber evidence="3">2.8.3.-</ecNumber>
    </submittedName>
</protein>
<evidence type="ECO:0000313" key="4">
    <source>
        <dbReference type="Proteomes" id="UP001560685"/>
    </source>
</evidence>
<dbReference type="EC" id="2.8.3.-" evidence="3"/>
<gene>
    <name evidence="3" type="ORF">ABFZ84_13290</name>
</gene>
<dbReference type="GO" id="GO:0016740">
    <property type="term" value="F:transferase activity"/>
    <property type="evidence" value="ECO:0007669"/>
    <property type="project" value="UniProtKB-KW"/>
</dbReference>
<dbReference type="InterPro" id="IPR044855">
    <property type="entry name" value="CoA-Trfase_III_dom3_sf"/>
</dbReference>
<feature type="region of interest" description="Disordered" evidence="2">
    <location>
        <begin position="355"/>
        <end position="383"/>
    </location>
</feature>
<dbReference type="Pfam" id="PF02515">
    <property type="entry name" value="CoA_transf_3"/>
    <property type="match status" value="1"/>
</dbReference>
<dbReference type="PANTHER" id="PTHR48207">
    <property type="entry name" value="SUCCINATE--HYDROXYMETHYLGLUTARATE COA-TRANSFERASE"/>
    <property type="match status" value="1"/>
</dbReference>
<dbReference type="EMBL" id="JBEHZE010000001">
    <property type="protein sequence ID" value="MEX6634524.1"/>
    <property type="molecule type" value="Genomic_DNA"/>
</dbReference>
<sequence>MYDLLKGVRIIDLSTVVLGPYATQLLADMGADVIKVEPKGGDVFRAARPGRKGGDGAGFLNVNRNKRSIVLDLTDSADHDILARLVQTADVFVHNLRDNSASKLGVDYTSIKNYKSDIVFCSARGFGQGKYGDEPAYDDCIQAASGMAWLNADESGTPRFVRTIICDKVAGLHLAFAIAAGVAAHARTGEGCHIETPMYEAMASFLLIEQLSGQSFIPDLPDRGYARLNAAGRRPYPTRDGYVAIMPYTAAQWRRFLRLINRDDLADSPLILNDETRSSEIEKLYELIEKAAPEKSTQEWLEALRKADIPCAPVNKLEDLPTEPHLAETGYFKTMSHPREGKLLYASSPFASYTAKEMPDRPAPALDADREEVLSEIQSDDED</sequence>
<dbReference type="SUPFAM" id="SSF89796">
    <property type="entry name" value="CoA-transferase family III (CaiB/BaiF)"/>
    <property type="match status" value="1"/>
</dbReference>
<dbReference type="Gene3D" id="3.30.1540.10">
    <property type="entry name" value="formyl-coa transferase, domain 3"/>
    <property type="match status" value="1"/>
</dbReference>
<dbReference type="InterPro" id="IPR050483">
    <property type="entry name" value="CoA-transferase_III_domain"/>
</dbReference>
<dbReference type="Gene3D" id="3.40.50.10540">
    <property type="entry name" value="Crotonobetainyl-coa:carnitine coa-transferase, domain 1"/>
    <property type="match status" value="1"/>
</dbReference>
<accession>A0ABV3Z6U2</accession>
<dbReference type="InterPro" id="IPR023606">
    <property type="entry name" value="CoA-Trfase_III_dom_1_sf"/>
</dbReference>
<dbReference type="InterPro" id="IPR003673">
    <property type="entry name" value="CoA-Trfase_fam_III"/>
</dbReference>